<name>A0ABM3K3U3_BACDO</name>
<dbReference type="CDD" id="cd01650">
    <property type="entry name" value="RT_nLTR_like"/>
    <property type="match status" value="1"/>
</dbReference>
<evidence type="ECO:0000313" key="3">
    <source>
        <dbReference type="Proteomes" id="UP001652620"/>
    </source>
</evidence>
<dbReference type="RefSeq" id="XP_049316142.1">
    <property type="nucleotide sequence ID" value="XM_049460185.1"/>
</dbReference>
<organism evidence="3 4">
    <name type="scientific">Bactrocera dorsalis</name>
    <name type="common">Oriental fruit fly</name>
    <name type="synonym">Dacus dorsalis</name>
    <dbReference type="NCBI Taxonomy" id="27457"/>
    <lineage>
        <taxon>Eukaryota</taxon>
        <taxon>Metazoa</taxon>
        <taxon>Ecdysozoa</taxon>
        <taxon>Arthropoda</taxon>
        <taxon>Hexapoda</taxon>
        <taxon>Insecta</taxon>
        <taxon>Pterygota</taxon>
        <taxon>Neoptera</taxon>
        <taxon>Endopterygota</taxon>
        <taxon>Diptera</taxon>
        <taxon>Brachycera</taxon>
        <taxon>Muscomorpha</taxon>
        <taxon>Tephritoidea</taxon>
        <taxon>Tephritidae</taxon>
        <taxon>Bactrocera</taxon>
        <taxon>Bactrocera</taxon>
    </lineage>
</organism>
<dbReference type="Pfam" id="PF00078">
    <property type="entry name" value="RVT_1"/>
    <property type="match status" value="1"/>
</dbReference>
<accession>A0ABM3K3U3</accession>
<dbReference type="RefSeq" id="XP_049316140.1">
    <property type="nucleotide sequence ID" value="XM_049460183.1"/>
</dbReference>
<protein>
    <submittedName>
        <fullName evidence="4 5">Probable RNA-directed DNA polymerase from transposon BS isoform X1</fullName>
    </submittedName>
</protein>
<dbReference type="Proteomes" id="UP001652620">
    <property type="component" value="Chromosome 6"/>
</dbReference>
<feature type="domain" description="Reverse transcriptase" evidence="2">
    <location>
        <begin position="714"/>
        <end position="971"/>
    </location>
</feature>
<dbReference type="InterPro" id="IPR036691">
    <property type="entry name" value="Endo/exonu/phosph_ase_sf"/>
</dbReference>
<dbReference type="PANTHER" id="PTHR36688:SF2">
    <property type="entry name" value="ENDONUCLEASE_EXONUCLEASE_PHOSPHATASE DOMAIN-CONTAINING PROTEIN"/>
    <property type="match status" value="1"/>
</dbReference>
<sequence length="1277" mass="141478">MCLSSLEQRLAAGLLRILLTRAGIESNPGPEEFFCCVCAKRLHPNSTSVRCNTCNGWSHLKTCSGLKTHREWTTRYVAPCCLRNTATQASTAVQPAHCSRAAPPLNQSGQQRTSTVRSSNRQHSSHSDLSPPQPSSRSNPRARTNQQLLVPRTVCSVCQAVIRRNVASVKCNSCTGWCHFPTCSGLRTTREWSVTYVAPCCRSLPPQLTTVASPTNTPVRQPPPRVLQLQQIPPTRHSLTPRITHGHPRQTRLLQFNCNGLQSKIEEIVALMNRERVSIAAVQETKLNSRSDLLSCAGFNVLRKDRERDGGGGLAFILHNTVQYRLIEEDIDPRDTTLECQGIAIRSGDVELEIFNIYIPPVTCCPTGYHPNIGALLRGENRMVLGDFNAHHDLWHSCLSNDRRGMELAEQIDDSTFCTMNDEAPTRIMGTCNSSPDITIASGGLINSITWRPMLTLASDHLPIIISIEKPPDFVSVDNRTFINFKKANWVGFTEFTESTFNALPIPTDVCVGERQFRKVIAAATARFIPAGRIAEIRPNFPAEAAVLANERDTLRHADPGDPRIRDLNLEIRRVVNQHKRTKWIEHLKSCNLSTGVSKLWATVKALSNPKRHDDRVEVQFNGRASSDPKKCASYFSRQFTLHPSVDKAKRCVNRRLRKMPNNCAPLTFTGEEVQSVITKAKSSKSIGPDGINMLMLKHLGSAGVGYLTSVLNLSLTTLQIPDVWKIGRVVPLLKPGKPANKGESYRPITLLSPVVKTLEALLLPTFTHHLSLASHQHGFRKVHSTTTALSVINTRIVRGLNQKPPCERTILVALDLSKAFDTVNHTTLLQDIEKTTLPPGLKRWTMNYLSGRQSSVLFRGETSKLRRIKQGVPQGGVLSPLLFNFYISKLPQPPEGVSITSYADDCTILTSGNGIDGMCSKVNSYLSDLSRFLTARNLQLSPTKSTATIFTNWTKEYRLELDIAVDGVKIPTVNNPKILGVTFDSLCSFTPHTTAIIAKVQSRNKILKSLAGSTWGKDKETLLATYKAIGRPVLNYAAPIWSPGCSGTQMRKLQTCQNTALRTTTGCLLMSPIEHLHSETRMLPVKEHNELLSRQFLLGCFRRNHPCSHLLGAEPPPRSIKRSFLDYVDDVVQYADRTSDATDFRQVLTAIHSGAINTFTDSLPVNGVLGVKAPPIADEELQLPRETRVTLAQLRSGYCSRLNSYLSRIDPDISNICPACNESPHDTGHLFACPTNPTHLTPSSLWSDPVETARFLGLPLDDLDDNTDDPYHPNGD</sequence>
<keyword evidence="4 5" id="KW-0808">Transferase</keyword>
<gene>
    <name evidence="4 5 6 7" type="primary">LOC105223309</name>
</gene>
<evidence type="ECO:0000259" key="2">
    <source>
        <dbReference type="PROSITE" id="PS50878"/>
    </source>
</evidence>
<dbReference type="Gene3D" id="3.60.10.10">
    <property type="entry name" value="Endonuclease/exonuclease/phosphatase"/>
    <property type="match status" value="1"/>
</dbReference>
<dbReference type="PANTHER" id="PTHR36688">
    <property type="entry name" value="ENDO/EXONUCLEASE/PHOSPHATASE DOMAIN-CONTAINING PROTEIN"/>
    <property type="match status" value="1"/>
</dbReference>
<feature type="region of interest" description="Disordered" evidence="1">
    <location>
        <begin position="99"/>
        <end position="145"/>
    </location>
</feature>
<dbReference type="InterPro" id="IPR043502">
    <property type="entry name" value="DNA/RNA_pol_sf"/>
</dbReference>
<dbReference type="RefSeq" id="XP_049316143.1">
    <property type="nucleotide sequence ID" value="XM_049460186.1"/>
</dbReference>
<reference evidence="4 5" key="1">
    <citation type="submission" date="2025-05" db="UniProtKB">
        <authorList>
            <consortium name="RefSeq"/>
        </authorList>
    </citation>
    <scope>IDENTIFICATION</scope>
    <source>
        <tissue evidence="4 5">Adult</tissue>
    </source>
</reference>
<evidence type="ECO:0000313" key="4">
    <source>
        <dbReference type="RefSeq" id="XP_049316140.1"/>
    </source>
</evidence>
<evidence type="ECO:0000313" key="7">
    <source>
        <dbReference type="RefSeq" id="XP_049316143.1"/>
    </source>
</evidence>
<dbReference type="InterPro" id="IPR052560">
    <property type="entry name" value="RdDP_mobile_element"/>
</dbReference>
<dbReference type="GO" id="GO:0003964">
    <property type="term" value="F:RNA-directed DNA polymerase activity"/>
    <property type="evidence" value="ECO:0007669"/>
    <property type="project" value="UniProtKB-KW"/>
</dbReference>
<keyword evidence="4 5" id="KW-0548">Nucleotidyltransferase</keyword>
<dbReference type="SUPFAM" id="SSF56219">
    <property type="entry name" value="DNase I-like"/>
    <property type="match status" value="1"/>
</dbReference>
<evidence type="ECO:0000313" key="6">
    <source>
        <dbReference type="RefSeq" id="XP_049316142.1"/>
    </source>
</evidence>
<evidence type="ECO:0000313" key="5">
    <source>
        <dbReference type="RefSeq" id="XP_049316141.1"/>
    </source>
</evidence>
<keyword evidence="3" id="KW-1185">Reference proteome</keyword>
<proteinExistence type="predicted"/>
<dbReference type="PROSITE" id="PS50878">
    <property type="entry name" value="RT_POL"/>
    <property type="match status" value="1"/>
</dbReference>
<feature type="compositionally biased region" description="Polar residues" evidence="1">
    <location>
        <begin position="105"/>
        <end position="122"/>
    </location>
</feature>
<dbReference type="InterPro" id="IPR011011">
    <property type="entry name" value="Znf_FYVE_PHD"/>
</dbReference>
<keyword evidence="4 5" id="KW-0695">RNA-directed DNA polymerase</keyword>
<dbReference type="InterPro" id="IPR005135">
    <property type="entry name" value="Endo/exonuclease/phosphatase"/>
</dbReference>
<dbReference type="InterPro" id="IPR000477">
    <property type="entry name" value="RT_dom"/>
</dbReference>
<dbReference type="RefSeq" id="XP_049316141.1">
    <property type="nucleotide sequence ID" value="XM_049460184.1"/>
</dbReference>
<dbReference type="Pfam" id="PF14529">
    <property type="entry name" value="Exo_endo_phos_2"/>
    <property type="match status" value="1"/>
</dbReference>
<dbReference type="SUPFAM" id="SSF56672">
    <property type="entry name" value="DNA/RNA polymerases"/>
    <property type="match status" value="1"/>
</dbReference>
<dbReference type="GeneID" id="105223309"/>
<evidence type="ECO:0000256" key="1">
    <source>
        <dbReference type="SAM" id="MobiDB-lite"/>
    </source>
</evidence>
<dbReference type="SUPFAM" id="SSF57903">
    <property type="entry name" value="FYVE/PHD zinc finger"/>
    <property type="match status" value="1"/>
</dbReference>